<dbReference type="RefSeq" id="WP_020073342.1">
    <property type="nucleotide sequence ID" value="NZ_JBKWRC010000001.1"/>
</dbReference>
<feature type="transmembrane region" description="Helical" evidence="1">
    <location>
        <begin position="167"/>
        <end position="187"/>
    </location>
</feature>
<dbReference type="Pfam" id="PF25928">
    <property type="entry name" value="DUF7973"/>
    <property type="match status" value="2"/>
</dbReference>
<organism evidence="3 4">
    <name type="scientific">Faecalispora sporosphaeroides</name>
    <dbReference type="NCBI Taxonomy" id="1549"/>
    <lineage>
        <taxon>Bacteria</taxon>
        <taxon>Bacillati</taxon>
        <taxon>Bacillota</taxon>
        <taxon>Clostridia</taxon>
        <taxon>Eubacteriales</taxon>
        <taxon>Oscillospiraceae</taxon>
        <taxon>Faecalispora</taxon>
    </lineage>
</organism>
<feature type="domain" description="DUF7973" evidence="2">
    <location>
        <begin position="4"/>
        <end position="149"/>
    </location>
</feature>
<evidence type="ECO:0000313" key="4">
    <source>
        <dbReference type="Proteomes" id="UP000754750"/>
    </source>
</evidence>
<keyword evidence="1" id="KW-1133">Transmembrane helix</keyword>
<feature type="domain" description="DUF7973" evidence="2">
    <location>
        <begin position="179"/>
        <end position="284"/>
    </location>
</feature>
<feature type="transmembrane region" description="Helical" evidence="1">
    <location>
        <begin position="269"/>
        <end position="287"/>
    </location>
</feature>
<accession>A0A928Q2A0</accession>
<evidence type="ECO:0000259" key="2">
    <source>
        <dbReference type="Pfam" id="PF25928"/>
    </source>
</evidence>
<evidence type="ECO:0000313" key="3">
    <source>
        <dbReference type="EMBL" id="MBE6832708.1"/>
    </source>
</evidence>
<feature type="transmembrane region" description="Helical" evidence="1">
    <location>
        <begin position="56"/>
        <end position="74"/>
    </location>
</feature>
<keyword evidence="1" id="KW-0472">Membrane</keyword>
<keyword evidence="1" id="KW-0812">Transmembrane</keyword>
<dbReference type="AlphaFoldDB" id="A0A928Q2A0"/>
<dbReference type="InterPro" id="IPR058279">
    <property type="entry name" value="DUF7973"/>
</dbReference>
<feature type="transmembrane region" description="Helical" evidence="1">
    <location>
        <begin position="127"/>
        <end position="147"/>
    </location>
</feature>
<sequence>MDLFALVAAFGGGVLGAMLGALPVFILTGVFAVVGGLMGMAGIAELSVGSITFGSMLGPHIAFAGGVAAAAFAGRKKLIPNGADILYSLNGTGSSAVICVGGMFGVMGYLIKFLYGDILHLRTDLPAITVITLAIITRLVFGTTGLFGKYEGTEKRAWVPTGSPLVYNILLGLGIGAAVSGVAVSLLSSGASKEAMAMFPIACFGLSAVSLIFVQTGFAAPASHHITLPAASAAVMTGNVWIGILVAIFCTVLGDTLAKTFNSHCDTHIDPPAFTIMLSMFLVNGLFA</sequence>
<feature type="transmembrane region" description="Helical" evidence="1">
    <location>
        <begin position="240"/>
        <end position="257"/>
    </location>
</feature>
<feature type="transmembrane region" description="Helical" evidence="1">
    <location>
        <begin position="199"/>
        <end position="220"/>
    </location>
</feature>
<proteinExistence type="predicted"/>
<protein>
    <recommendedName>
        <fullName evidence="2">DUF7973 domain-containing protein</fullName>
    </recommendedName>
</protein>
<comment type="caution">
    <text evidence="3">The sequence shown here is derived from an EMBL/GenBank/DDBJ whole genome shotgun (WGS) entry which is preliminary data.</text>
</comment>
<reference evidence="3" key="1">
    <citation type="submission" date="2019-04" db="EMBL/GenBank/DDBJ databases">
        <title>Evolution of Biomass-Degrading Anaerobic Consortia Revealed by Metagenomics.</title>
        <authorList>
            <person name="Peng X."/>
        </authorList>
    </citation>
    <scope>NUCLEOTIDE SEQUENCE</scope>
    <source>
        <strain evidence="3">SIG551</strain>
    </source>
</reference>
<dbReference type="Proteomes" id="UP000754750">
    <property type="component" value="Unassembled WGS sequence"/>
</dbReference>
<feature type="transmembrane region" description="Helical" evidence="1">
    <location>
        <begin position="94"/>
        <end position="115"/>
    </location>
</feature>
<name>A0A928Q2A0_9FIRM</name>
<evidence type="ECO:0000256" key="1">
    <source>
        <dbReference type="SAM" id="Phobius"/>
    </source>
</evidence>
<dbReference type="EMBL" id="SVNY01000002">
    <property type="protein sequence ID" value="MBE6832708.1"/>
    <property type="molecule type" value="Genomic_DNA"/>
</dbReference>
<gene>
    <name evidence="3" type="ORF">E7512_03865</name>
</gene>